<dbReference type="RefSeq" id="WP_177713917.1">
    <property type="nucleotide sequence ID" value="NZ_JACRSQ010000006.1"/>
</dbReference>
<keyword evidence="1" id="KW-1133">Transmembrane helix</keyword>
<organism evidence="2 3">
    <name type="scientific">Bianquea renquensis</name>
    <dbReference type="NCBI Taxonomy" id="2763661"/>
    <lineage>
        <taxon>Bacteria</taxon>
        <taxon>Bacillati</taxon>
        <taxon>Bacillota</taxon>
        <taxon>Clostridia</taxon>
        <taxon>Eubacteriales</taxon>
        <taxon>Bianqueaceae</taxon>
        <taxon>Bianquea</taxon>
    </lineage>
</organism>
<keyword evidence="1" id="KW-0472">Membrane</keyword>
<feature type="transmembrane region" description="Helical" evidence="1">
    <location>
        <begin position="140"/>
        <end position="160"/>
    </location>
</feature>
<gene>
    <name evidence="2" type="ORF">H8730_05715</name>
</gene>
<dbReference type="Proteomes" id="UP000657006">
    <property type="component" value="Unassembled WGS sequence"/>
</dbReference>
<evidence type="ECO:0000313" key="2">
    <source>
        <dbReference type="EMBL" id="MBC8543037.1"/>
    </source>
</evidence>
<comment type="caution">
    <text evidence="2">The sequence shown here is derived from an EMBL/GenBank/DDBJ whole genome shotgun (WGS) entry which is preliminary data.</text>
</comment>
<dbReference type="Pfam" id="PF07314">
    <property type="entry name" value="Lit"/>
    <property type="match status" value="1"/>
</dbReference>
<keyword evidence="1" id="KW-0812">Transmembrane</keyword>
<feature type="transmembrane region" description="Helical" evidence="1">
    <location>
        <begin position="202"/>
        <end position="224"/>
    </location>
</feature>
<dbReference type="EMBL" id="JACRSQ010000006">
    <property type="protein sequence ID" value="MBC8543037.1"/>
    <property type="molecule type" value="Genomic_DNA"/>
</dbReference>
<evidence type="ECO:0000256" key="1">
    <source>
        <dbReference type="SAM" id="Phobius"/>
    </source>
</evidence>
<dbReference type="InterPro" id="IPR010178">
    <property type="entry name" value="Lit"/>
</dbReference>
<dbReference type="NCBIfam" id="TIGR01906">
    <property type="entry name" value="integ_TIGR01906"/>
    <property type="match status" value="1"/>
</dbReference>
<feature type="transmembrane region" description="Helical" evidence="1">
    <location>
        <begin position="106"/>
        <end position="128"/>
    </location>
</feature>
<reference evidence="2" key="1">
    <citation type="submission" date="2020-08" db="EMBL/GenBank/DDBJ databases">
        <title>Genome public.</title>
        <authorList>
            <person name="Liu C."/>
            <person name="Sun Q."/>
        </authorList>
    </citation>
    <scope>NUCLEOTIDE SEQUENCE</scope>
    <source>
        <strain evidence="2">NSJ-32</strain>
    </source>
</reference>
<proteinExistence type="predicted"/>
<protein>
    <submittedName>
        <fullName evidence="2">TIGR01906 family membrane protein</fullName>
    </submittedName>
</protein>
<sequence>MSWMRRLLGSVFSLSLLLVLFFTAFQGVIFNKGYIESEMRKLKIAQSVQMEESDLLELFWKMLDYLSDKREDLVIEAPIAGEVREAFNDREKQHMVDVKRLFSAGFAVRNVSLVVLTGTIAVAVFWRGRRREIWRTYGKSLSIVFGAFFAVVAILVILFMKDFNRYFTIFHLLFFDNDLWILNPATDLMINIVPEPFFYDTAMTIGVSFLIPAFCIFAGSILYWTCSVRNRKRKE</sequence>
<evidence type="ECO:0000313" key="3">
    <source>
        <dbReference type="Proteomes" id="UP000657006"/>
    </source>
</evidence>
<dbReference type="AlphaFoldDB" id="A0A926DSN5"/>
<keyword evidence="3" id="KW-1185">Reference proteome</keyword>
<name>A0A926DSN5_9FIRM</name>
<accession>A0A926DSN5</accession>